<dbReference type="Pfam" id="PF16974">
    <property type="entry name" value="NAR2"/>
    <property type="match status" value="1"/>
</dbReference>
<dbReference type="GO" id="GO:0005886">
    <property type="term" value="C:plasma membrane"/>
    <property type="evidence" value="ECO:0007669"/>
    <property type="project" value="TreeGrafter"/>
</dbReference>
<protein>
    <recommendedName>
        <fullName evidence="4">High-affinity nitrate transporter</fullName>
    </recommendedName>
</protein>
<dbReference type="OMA" id="HESRKTH"/>
<sequence>MASRLLISSLVLLCFAWTSYGEVVLFSSLQQNLVLEASPKPGQVLKSGIDKITVTWGLNQSLPAGTDADFKKVNVKLCFAPISQKERAWRKTHDELSKDKTCQFSVVKKPYNSSKESFEWTIERDVPSATFFVRAYVFNSAGHEGLLDAMPLLI</sequence>
<dbReference type="Proteomes" id="UP000195402">
    <property type="component" value="Unassembled WGS sequence"/>
</dbReference>
<evidence type="ECO:0000313" key="2">
    <source>
        <dbReference type="EMBL" id="OVA20824.1"/>
    </source>
</evidence>
<keyword evidence="1" id="KW-0732">Signal</keyword>
<dbReference type="GO" id="GO:0010167">
    <property type="term" value="P:response to nitrate"/>
    <property type="evidence" value="ECO:0007669"/>
    <property type="project" value="InterPro"/>
</dbReference>
<feature type="chain" id="PRO_5012713141" description="High-affinity nitrate transporter" evidence="1">
    <location>
        <begin position="22"/>
        <end position="154"/>
    </location>
</feature>
<reference evidence="2 3" key="1">
    <citation type="journal article" date="2017" name="Mol. Plant">
        <title>The Genome of Medicinal Plant Macleaya cordata Provides New Insights into Benzylisoquinoline Alkaloids Metabolism.</title>
        <authorList>
            <person name="Liu X."/>
            <person name="Liu Y."/>
            <person name="Huang P."/>
            <person name="Ma Y."/>
            <person name="Qing Z."/>
            <person name="Tang Q."/>
            <person name="Cao H."/>
            <person name="Cheng P."/>
            <person name="Zheng Y."/>
            <person name="Yuan Z."/>
            <person name="Zhou Y."/>
            <person name="Liu J."/>
            <person name="Tang Z."/>
            <person name="Zhuo Y."/>
            <person name="Zhang Y."/>
            <person name="Yu L."/>
            <person name="Huang J."/>
            <person name="Yang P."/>
            <person name="Peng Q."/>
            <person name="Zhang J."/>
            <person name="Jiang W."/>
            <person name="Zhang Z."/>
            <person name="Lin K."/>
            <person name="Ro D.K."/>
            <person name="Chen X."/>
            <person name="Xiong X."/>
            <person name="Shang Y."/>
            <person name="Huang S."/>
            <person name="Zeng J."/>
        </authorList>
    </citation>
    <scope>NUCLEOTIDE SEQUENCE [LARGE SCALE GENOMIC DNA]</scope>
    <source>
        <strain evidence="3">cv. BLH2017</strain>
        <tissue evidence="2">Root</tissue>
    </source>
</reference>
<feature type="signal peptide" evidence="1">
    <location>
        <begin position="1"/>
        <end position="21"/>
    </location>
</feature>
<proteinExistence type="predicted"/>
<dbReference type="GO" id="GO:0015112">
    <property type="term" value="F:nitrate transmembrane transporter activity"/>
    <property type="evidence" value="ECO:0007669"/>
    <property type="project" value="TreeGrafter"/>
</dbReference>
<evidence type="ECO:0000313" key="3">
    <source>
        <dbReference type="Proteomes" id="UP000195402"/>
    </source>
</evidence>
<evidence type="ECO:0000256" key="1">
    <source>
        <dbReference type="SAM" id="SignalP"/>
    </source>
</evidence>
<dbReference type="InterPro" id="IPR016605">
    <property type="entry name" value="Transptr_NO3_Nar2"/>
</dbReference>
<dbReference type="EMBL" id="MVGT01000057">
    <property type="protein sequence ID" value="OVA20824.1"/>
    <property type="molecule type" value="Genomic_DNA"/>
</dbReference>
<dbReference type="PANTHER" id="PTHR34806">
    <property type="entry name" value="HIGH-AFFINITY NITRATE TRANSPORTER 3.2"/>
    <property type="match status" value="1"/>
</dbReference>
<name>A0A200RDN3_MACCD</name>
<keyword evidence="3" id="KW-1185">Reference proteome</keyword>
<dbReference type="OrthoDB" id="2015470at2759"/>
<comment type="caution">
    <text evidence="2">The sequence shown here is derived from an EMBL/GenBank/DDBJ whole genome shotgun (WGS) entry which is preliminary data.</text>
</comment>
<dbReference type="InParanoid" id="A0A200RDN3"/>
<gene>
    <name evidence="2" type="ORF">BVC80_887g117</name>
</gene>
<evidence type="ECO:0008006" key="4">
    <source>
        <dbReference type="Google" id="ProtNLM"/>
    </source>
</evidence>
<accession>A0A200RDN3</accession>
<organism evidence="2 3">
    <name type="scientific">Macleaya cordata</name>
    <name type="common">Five-seeded plume-poppy</name>
    <name type="synonym">Bocconia cordata</name>
    <dbReference type="NCBI Taxonomy" id="56857"/>
    <lineage>
        <taxon>Eukaryota</taxon>
        <taxon>Viridiplantae</taxon>
        <taxon>Streptophyta</taxon>
        <taxon>Embryophyta</taxon>
        <taxon>Tracheophyta</taxon>
        <taxon>Spermatophyta</taxon>
        <taxon>Magnoliopsida</taxon>
        <taxon>Ranunculales</taxon>
        <taxon>Papaveraceae</taxon>
        <taxon>Papaveroideae</taxon>
        <taxon>Macleaya</taxon>
    </lineage>
</organism>
<dbReference type="AlphaFoldDB" id="A0A200RDN3"/>
<dbReference type="PANTHER" id="PTHR34806:SF1">
    <property type="entry name" value="HIGH-AFFINITY NITRATE TRANSPORTER 3.1"/>
    <property type="match status" value="1"/>
</dbReference>